<protein>
    <submittedName>
        <fullName evidence="4">Ribosome assembly RNA-binding protein YhbY</fullName>
    </submittedName>
</protein>
<name>A0A2A5CGF5_9GAMM</name>
<evidence type="ECO:0000256" key="1">
    <source>
        <dbReference type="ARBA" id="ARBA00022884"/>
    </source>
</evidence>
<dbReference type="PROSITE" id="PS51295">
    <property type="entry name" value="CRM"/>
    <property type="match status" value="1"/>
</dbReference>
<dbReference type="InterPro" id="IPR035920">
    <property type="entry name" value="YhbY-like_sf"/>
</dbReference>
<keyword evidence="1 2" id="KW-0694">RNA-binding</keyword>
<dbReference type="GO" id="GO:0003723">
    <property type="term" value="F:RNA binding"/>
    <property type="evidence" value="ECO:0007669"/>
    <property type="project" value="UniProtKB-UniRule"/>
</dbReference>
<gene>
    <name evidence="4" type="ORF">COA71_04870</name>
</gene>
<dbReference type="SMART" id="SM01103">
    <property type="entry name" value="CRS1_YhbY"/>
    <property type="match status" value="1"/>
</dbReference>
<dbReference type="Gene3D" id="3.30.110.60">
    <property type="entry name" value="YhbY-like"/>
    <property type="match status" value="1"/>
</dbReference>
<dbReference type="SUPFAM" id="SSF75471">
    <property type="entry name" value="YhbY-like"/>
    <property type="match status" value="1"/>
</dbReference>
<feature type="domain" description="CRM" evidence="3">
    <location>
        <begin position="1"/>
        <end position="96"/>
    </location>
</feature>
<dbReference type="InterPro" id="IPR051925">
    <property type="entry name" value="RNA-binding_domain"/>
</dbReference>
<reference evidence="5" key="1">
    <citation type="submission" date="2017-08" db="EMBL/GenBank/DDBJ databases">
        <title>A dynamic microbial community with high functional redundancy inhabits the cold, oxic subseafloor aquifer.</title>
        <authorList>
            <person name="Tully B.J."/>
            <person name="Wheat C.G."/>
            <person name="Glazer B.T."/>
            <person name="Huber J.A."/>
        </authorList>
    </citation>
    <scope>NUCLEOTIDE SEQUENCE [LARGE SCALE GENOMIC DNA]</scope>
</reference>
<dbReference type="PANTHER" id="PTHR40065:SF3">
    <property type="entry name" value="RNA-BINDING PROTEIN YHBY"/>
    <property type="match status" value="1"/>
</dbReference>
<dbReference type="PANTHER" id="PTHR40065">
    <property type="entry name" value="RNA-BINDING PROTEIN YHBY"/>
    <property type="match status" value="1"/>
</dbReference>
<dbReference type="InterPro" id="IPR001890">
    <property type="entry name" value="RNA-binding_CRM"/>
</dbReference>
<comment type="caution">
    <text evidence="4">The sequence shown here is derived from an EMBL/GenBank/DDBJ whole genome shotgun (WGS) entry which is preliminary data.</text>
</comment>
<dbReference type="AlphaFoldDB" id="A0A2A5CGF5"/>
<dbReference type="EMBL" id="NVWI01000002">
    <property type="protein sequence ID" value="PCJ42833.1"/>
    <property type="molecule type" value="Genomic_DNA"/>
</dbReference>
<sequence>MSLNNKQLKNFRSIGHNLSPIVIIAKGLNANINSEIDRALNDHELIKLKVHSNDRDAKKALVGKICKERNAELVQLIGHVALIYKAAKKPNPKLSNILRHKQ</sequence>
<proteinExistence type="predicted"/>
<evidence type="ECO:0000256" key="2">
    <source>
        <dbReference type="PROSITE-ProRule" id="PRU00626"/>
    </source>
</evidence>
<evidence type="ECO:0000313" key="5">
    <source>
        <dbReference type="Proteomes" id="UP000228987"/>
    </source>
</evidence>
<accession>A0A2A5CGF5</accession>
<evidence type="ECO:0000313" key="4">
    <source>
        <dbReference type="EMBL" id="PCJ42833.1"/>
    </source>
</evidence>
<dbReference type="Proteomes" id="UP000228987">
    <property type="component" value="Unassembled WGS sequence"/>
</dbReference>
<dbReference type="Pfam" id="PF01985">
    <property type="entry name" value="CRS1_YhbY"/>
    <property type="match status" value="1"/>
</dbReference>
<evidence type="ECO:0000259" key="3">
    <source>
        <dbReference type="PROSITE" id="PS51295"/>
    </source>
</evidence>
<organism evidence="4 5">
    <name type="scientific">SAR86 cluster bacterium</name>
    <dbReference type="NCBI Taxonomy" id="2030880"/>
    <lineage>
        <taxon>Bacteria</taxon>
        <taxon>Pseudomonadati</taxon>
        <taxon>Pseudomonadota</taxon>
        <taxon>Gammaproteobacteria</taxon>
        <taxon>SAR86 cluster</taxon>
    </lineage>
</organism>